<dbReference type="PANTHER" id="PTHR24421">
    <property type="entry name" value="NITRATE/NITRITE SENSOR PROTEIN NARX-RELATED"/>
    <property type="match status" value="1"/>
</dbReference>
<keyword evidence="4" id="KW-0808">Transferase</keyword>
<dbReference type="EMBL" id="JAVDYB010000001">
    <property type="protein sequence ID" value="MDR7275373.1"/>
    <property type="molecule type" value="Genomic_DNA"/>
</dbReference>
<accession>A0AAE3YNC8</accession>
<proteinExistence type="predicted"/>
<evidence type="ECO:0000256" key="2">
    <source>
        <dbReference type="ARBA" id="ARBA00012438"/>
    </source>
</evidence>
<keyword evidence="9" id="KW-0472">Membrane</keyword>
<dbReference type="GO" id="GO:0046983">
    <property type="term" value="F:protein dimerization activity"/>
    <property type="evidence" value="ECO:0007669"/>
    <property type="project" value="InterPro"/>
</dbReference>
<organism evidence="12 13">
    <name type="scientific">Catenuloplanes atrovinosus</name>
    <dbReference type="NCBI Taxonomy" id="137266"/>
    <lineage>
        <taxon>Bacteria</taxon>
        <taxon>Bacillati</taxon>
        <taxon>Actinomycetota</taxon>
        <taxon>Actinomycetes</taxon>
        <taxon>Micromonosporales</taxon>
        <taxon>Micromonosporaceae</taxon>
        <taxon>Catenuloplanes</taxon>
    </lineage>
</organism>
<keyword evidence="6 12" id="KW-0418">Kinase</keyword>
<keyword evidence="3" id="KW-0597">Phosphoprotein</keyword>
<dbReference type="PANTHER" id="PTHR24421:SF10">
    <property type="entry name" value="NITRATE_NITRITE SENSOR PROTEIN NARQ"/>
    <property type="match status" value="1"/>
</dbReference>
<reference evidence="12" key="1">
    <citation type="submission" date="2023-07" db="EMBL/GenBank/DDBJ databases">
        <title>Sequencing the genomes of 1000 actinobacteria strains.</title>
        <authorList>
            <person name="Klenk H.-P."/>
        </authorList>
    </citation>
    <scope>NUCLEOTIDE SEQUENCE</scope>
    <source>
        <strain evidence="12">DSM 44707</strain>
    </source>
</reference>
<feature type="domain" description="Signal transduction histidine kinase subgroup 3 dimerisation and phosphoacceptor" evidence="11">
    <location>
        <begin position="167"/>
        <end position="231"/>
    </location>
</feature>
<evidence type="ECO:0000256" key="10">
    <source>
        <dbReference type="SAM" id="SignalP"/>
    </source>
</evidence>
<dbReference type="SUPFAM" id="SSF55874">
    <property type="entry name" value="ATPase domain of HSP90 chaperone/DNA topoisomerase II/histidine kinase"/>
    <property type="match status" value="1"/>
</dbReference>
<dbReference type="Proteomes" id="UP001183643">
    <property type="component" value="Unassembled WGS sequence"/>
</dbReference>
<sequence length="367" mass="38293">MPRRRYVIAAVAAALVAAPATVAVDVFNPADRPPDAPALALVVAGVLSLAWLRDRPLAVLAVVTSSTTAYLWCGYPYGPVMVTFLIAVYGVAVALPLTAALPASAAALAMLLTHIAVNDAALPGLLGLLPGSAWAVVPFAVGMSVRMWREGARRDREDQLRRHLDAERLRMAREVHDIVGHGLAAIHMQAGVALHVLGKDPGRAEAALRAIATSSAAALEELRHTLAVVRGGDGTAPRQPSPGLDGVDDLVARMRDAGLRVALTSAVPPGTVPAAIGLAAYRVIQESLTNVLRHGPVKSSAVTLSYHDGTVEVRVVNPDVPGRGLRPGTGIAGMRDRVEALGGHFTAGFAPAGRFEVVARLPTEERP</sequence>
<dbReference type="RefSeq" id="WP_310366259.1">
    <property type="nucleotide sequence ID" value="NZ_JAVDYB010000001.1"/>
</dbReference>
<evidence type="ECO:0000256" key="5">
    <source>
        <dbReference type="ARBA" id="ARBA00022741"/>
    </source>
</evidence>
<comment type="catalytic activity">
    <reaction evidence="1">
        <text>ATP + protein L-histidine = ADP + protein N-phospho-L-histidine.</text>
        <dbReference type="EC" id="2.7.13.3"/>
    </reaction>
</comment>
<evidence type="ECO:0000313" key="13">
    <source>
        <dbReference type="Proteomes" id="UP001183643"/>
    </source>
</evidence>
<evidence type="ECO:0000256" key="9">
    <source>
        <dbReference type="SAM" id="Phobius"/>
    </source>
</evidence>
<keyword evidence="8" id="KW-0902">Two-component regulatory system</keyword>
<evidence type="ECO:0000313" key="12">
    <source>
        <dbReference type="EMBL" id="MDR7275373.1"/>
    </source>
</evidence>
<keyword evidence="13" id="KW-1185">Reference proteome</keyword>
<dbReference type="Gene3D" id="1.20.5.1930">
    <property type="match status" value="1"/>
</dbReference>
<feature type="transmembrane region" description="Helical" evidence="9">
    <location>
        <begin position="59"/>
        <end position="78"/>
    </location>
</feature>
<keyword evidence="10" id="KW-0732">Signal</keyword>
<gene>
    <name evidence="12" type="ORF">J2S41_002151</name>
</gene>
<dbReference type="GO" id="GO:0016020">
    <property type="term" value="C:membrane"/>
    <property type="evidence" value="ECO:0007669"/>
    <property type="project" value="InterPro"/>
</dbReference>
<feature type="transmembrane region" description="Helical" evidence="9">
    <location>
        <begin position="124"/>
        <end position="148"/>
    </location>
</feature>
<dbReference type="InterPro" id="IPR036890">
    <property type="entry name" value="HATPase_C_sf"/>
</dbReference>
<dbReference type="AlphaFoldDB" id="A0AAE3YNC8"/>
<dbReference type="InterPro" id="IPR050482">
    <property type="entry name" value="Sensor_HK_TwoCompSys"/>
</dbReference>
<evidence type="ECO:0000256" key="6">
    <source>
        <dbReference type="ARBA" id="ARBA00022777"/>
    </source>
</evidence>
<feature type="transmembrane region" description="Helical" evidence="9">
    <location>
        <begin position="33"/>
        <end position="52"/>
    </location>
</feature>
<evidence type="ECO:0000256" key="3">
    <source>
        <dbReference type="ARBA" id="ARBA00022553"/>
    </source>
</evidence>
<keyword evidence="7" id="KW-0067">ATP-binding</keyword>
<dbReference type="GO" id="GO:0000155">
    <property type="term" value="F:phosphorelay sensor kinase activity"/>
    <property type="evidence" value="ECO:0007669"/>
    <property type="project" value="InterPro"/>
</dbReference>
<evidence type="ECO:0000256" key="8">
    <source>
        <dbReference type="ARBA" id="ARBA00023012"/>
    </source>
</evidence>
<keyword evidence="9" id="KW-0812">Transmembrane</keyword>
<dbReference type="InterPro" id="IPR011712">
    <property type="entry name" value="Sig_transdc_His_kin_sub3_dim/P"/>
</dbReference>
<evidence type="ECO:0000256" key="1">
    <source>
        <dbReference type="ARBA" id="ARBA00000085"/>
    </source>
</evidence>
<keyword evidence="9" id="KW-1133">Transmembrane helix</keyword>
<evidence type="ECO:0000256" key="4">
    <source>
        <dbReference type="ARBA" id="ARBA00022679"/>
    </source>
</evidence>
<dbReference type="Gene3D" id="3.30.565.10">
    <property type="entry name" value="Histidine kinase-like ATPase, C-terminal domain"/>
    <property type="match status" value="1"/>
</dbReference>
<dbReference type="GO" id="GO:0005524">
    <property type="term" value="F:ATP binding"/>
    <property type="evidence" value="ECO:0007669"/>
    <property type="project" value="UniProtKB-KW"/>
</dbReference>
<evidence type="ECO:0000256" key="7">
    <source>
        <dbReference type="ARBA" id="ARBA00022840"/>
    </source>
</evidence>
<keyword evidence="5" id="KW-0547">Nucleotide-binding</keyword>
<feature type="signal peptide" evidence="10">
    <location>
        <begin position="1"/>
        <end position="22"/>
    </location>
</feature>
<dbReference type="CDD" id="cd16917">
    <property type="entry name" value="HATPase_UhpB-NarQ-NarX-like"/>
    <property type="match status" value="1"/>
</dbReference>
<evidence type="ECO:0000259" key="11">
    <source>
        <dbReference type="Pfam" id="PF07730"/>
    </source>
</evidence>
<dbReference type="Pfam" id="PF07730">
    <property type="entry name" value="HisKA_3"/>
    <property type="match status" value="1"/>
</dbReference>
<protein>
    <recommendedName>
        <fullName evidence="2">histidine kinase</fullName>
        <ecNumber evidence="2">2.7.13.3</ecNumber>
    </recommendedName>
</protein>
<comment type="caution">
    <text evidence="12">The sequence shown here is derived from an EMBL/GenBank/DDBJ whole genome shotgun (WGS) entry which is preliminary data.</text>
</comment>
<feature type="chain" id="PRO_5041949867" description="histidine kinase" evidence="10">
    <location>
        <begin position="23"/>
        <end position="367"/>
    </location>
</feature>
<name>A0AAE3YNC8_9ACTN</name>
<feature type="transmembrane region" description="Helical" evidence="9">
    <location>
        <begin position="84"/>
        <end position="112"/>
    </location>
</feature>
<dbReference type="EC" id="2.7.13.3" evidence="2"/>